<protein>
    <submittedName>
        <fullName evidence="4">DAO-domain-containing protein</fullName>
    </submittedName>
</protein>
<evidence type="ECO:0000259" key="3">
    <source>
        <dbReference type="Pfam" id="PF01266"/>
    </source>
</evidence>
<feature type="domain" description="FAD dependent oxidoreductase" evidence="3">
    <location>
        <begin position="49"/>
        <end position="261"/>
    </location>
</feature>
<feature type="compositionally biased region" description="Polar residues" evidence="2">
    <location>
        <begin position="438"/>
        <end position="447"/>
    </location>
</feature>
<proteinExistence type="predicted"/>
<dbReference type="GO" id="GO:0005737">
    <property type="term" value="C:cytoplasm"/>
    <property type="evidence" value="ECO:0007669"/>
    <property type="project" value="TreeGrafter"/>
</dbReference>
<feature type="compositionally biased region" description="Acidic residues" evidence="2">
    <location>
        <begin position="194"/>
        <end position="203"/>
    </location>
</feature>
<dbReference type="GO" id="GO:0016491">
    <property type="term" value="F:oxidoreductase activity"/>
    <property type="evidence" value="ECO:0007669"/>
    <property type="project" value="UniProtKB-KW"/>
</dbReference>
<dbReference type="InterPro" id="IPR006076">
    <property type="entry name" value="FAD-dep_OxRdtase"/>
</dbReference>
<accession>A0A1E7F4W6</accession>
<dbReference type="SUPFAM" id="SSF51905">
    <property type="entry name" value="FAD/NAD(P)-binding domain"/>
    <property type="match status" value="1"/>
</dbReference>
<gene>
    <name evidence="4" type="ORF">FRACYDRAFT_241529</name>
</gene>
<organism evidence="4 5">
    <name type="scientific">Fragilariopsis cylindrus CCMP1102</name>
    <dbReference type="NCBI Taxonomy" id="635003"/>
    <lineage>
        <taxon>Eukaryota</taxon>
        <taxon>Sar</taxon>
        <taxon>Stramenopiles</taxon>
        <taxon>Ochrophyta</taxon>
        <taxon>Bacillariophyta</taxon>
        <taxon>Bacillariophyceae</taxon>
        <taxon>Bacillariophycidae</taxon>
        <taxon>Bacillariales</taxon>
        <taxon>Bacillariaceae</taxon>
        <taxon>Fragilariopsis</taxon>
    </lineage>
</organism>
<feature type="region of interest" description="Disordered" evidence="2">
    <location>
        <begin position="1"/>
        <end position="43"/>
    </location>
</feature>
<reference evidence="4 5" key="1">
    <citation type="submission" date="2016-09" db="EMBL/GenBank/DDBJ databases">
        <title>Extensive genetic diversity and differential bi-allelic expression allows diatom success in the polar Southern Ocean.</title>
        <authorList>
            <consortium name="DOE Joint Genome Institute"/>
            <person name="Mock T."/>
            <person name="Otillar R.P."/>
            <person name="Strauss J."/>
            <person name="Dupont C."/>
            <person name="Frickenhaus S."/>
            <person name="Maumus F."/>
            <person name="Mcmullan M."/>
            <person name="Sanges R."/>
            <person name="Schmutz J."/>
            <person name="Toseland A."/>
            <person name="Valas R."/>
            <person name="Veluchamy A."/>
            <person name="Ward B.J."/>
            <person name="Allen A."/>
            <person name="Barry K."/>
            <person name="Falciatore A."/>
            <person name="Ferrante M."/>
            <person name="Fortunato A.E."/>
            <person name="Gloeckner G."/>
            <person name="Gruber A."/>
            <person name="Hipkin R."/>
            <person name="Janech M."/>
            <person name="Kroth P."/>
            <person name="Leese F."/>
            <person name="Lindquist E."/>
            <person name="Lyon B.R."/>
            <person name="Martin J."/>
            <person name="Mayer C."/>
            <person name="Parker M."/>
            <person name="Quesneville H."/>
            <person name="Raymond J."/>
            <person name="Uhlig C."/>
            <person name="Valentin K.U."/>
            <person name="Worden A.Z."/>
            <person name="Armbrust E.V."/>
            <person name="Bowler C."/>
            <person name="Green B."/>
            <person name="Moulton V."/>
            <person name="Van Oosterhout C."/>
            <person name="Grigoriev I."/>
        </authorList>
    </citation>
    <scope>NUCLEOTIDE SEQUENCE [LARGE SCALE GENOMIC DNA]</scope>
    <source>
        <strain evidence="4 5">CCMP1102</strain>
    </source>
</reference>
<feature type="region of interest" description="Disordered" evidence="2">
    <location>
        <begin position="572"/>
        <end position="646"/>
    </location>
</feature>
<feature type="region of interest" description="Disordered" evidence="2">
    <location>
        <begin position="337"/>
        <end position="374"/>
    </location>
</feature>
<feature type="compositionally biased region" description="Low complexity" evidence="2">
    <location>
        <begin position="448"/>
        <end position="477"/>
    </location>
</feature>
<feature type="compositionally biased region" description="Basic and acidic residues" evidence="2">
    <location>
        <begin position="516"/>
        <end position="541"/>
    </location>
</feature>
<sequence>MKSSIPASPSMNSGISYQSPPSSSASFHGPSSSSPIIPQQPRRRQLHKDVVIVGGGLAGLSTALYLTQIDPKRRITIIDRNNDTNNDSTATGGANPGNMASMAAAGMLAPHSERLPKGDYLDLCLASKRMYGDFVALVEGMAYDAGADGHKYLMNDNDGDNSLEPWNIGYVASGGFLAPAFAGDNVATWMPDHDNDDDNENENESPRQKKKRKKKKTPTAFWLDATQAKELEPYLHPDIVGGWWFPEDASVDARHLLATLIASNSNNDDDDDSDSEFQLSQEDQNMLDAFNWDRFTSPGGGKKMAANSRYAASMYPVHTRRSGTGIAAAVGTELGSYSTARSAGEERKKDRESLFGSSSSSADGGGDSIFGDDSASEDAFERAALLGMEDAAIYEGFEEQNKRRPTTNNEEEEESLGAKTTDEDDKLDDDRERLSKFYYSQQEAALQSSTLDVVESSSSDSSSTSTTSTYDGSDSGDAFTVGSSSTSAEAKSTIDDDDDDKSGNNEELKSIYQSIRDNKSKQDVDLPVDEGLKRPDPGFRIYHIDKTGESRIIPPYTSPGEFFQSLEAEQALAAAPDEKSLSSDQPFPQNNNNGKTESDSADSEYDGYQTILDANSSNNRQDELDKMKEARRKNRSKGGMPEIKKK</sequence>
<dbReference type="PANTHER" id="PTHR13847:SF289">
    <property type="entry name" value="GLYCINE OXIDASE"/>
    <property type="match status" value="1"/>
</dbReference>
<feature type="compositionally biased region" description="Low complexity" evidence="2">
    <location>
        <begin position="13"/>
        <end position="40"/>
    </location>
</feature>
<evidence type="ECO:0000256" key="1">
    <source>
        <dbReference type="ARBA" id="ARBA00023002"/>
    </source>
</evidence>
<feature type="compositionally biased region" description="Polar residues" evidence="2">
    <location>
        <begin position="481"/>
        <end position="490"/>
    </location>
</feature>
<keyword evidence="5" id="KW-1185">Reference proteome</keyword>
<dbReference type="Pfam" id="PF01266">
    <property type="entry name" value="DAO"/>
    <property type="match status" value="1"/>
</dbReference>
<feature type="compositionally biased region" description="Basic residues" evidence="2">
    <location>
        <begin position="208"/>
        <end position="217"/>
    </location>
</feature>
<name>A0A1E7F4W6_9STRA</name>
<dbReference type="Gene3D" id="3.50.50.60">
    <property type="entry name" value="FAD/NAD(P)-binding domain"/>
    <property type="match status" value="2"/>
</dbReference>
<dbReference type="Gene3D" id="3.30.9.10">
    <property type="entry name" value="D-Amino Acid Oxidase, subunit A, domain 2"/>
    <property type="match status" value="1"/>
</dbReference>
<dbReference type="EMBL" id="KV784361">
    <property type="protein sequence ID" value="OEU13197.1"/>
    <property type="molecule type" value="Genomic_DNA"/>
</dbReference>
<dbReference type="PANTHER" id="PTHR13847">
    <property type="entry name" value="SARCOSINE DEHYDROGENASE-RELATED"/>
    <property type="match status" value="1"/>
</dbReference>
<dbReference type="InterPro" id="IPR036188">
    <property type="entry name" value="FAD/NAD-bd_sf"/>
</dbReference>
<dbReference type="Proteomes" id="UP000095751">
    <property type="component" value="Unassembled WGS sequence"/>
</dbReference>
<evidence type="ECO:0000313" key="5">
    <source>
        <dbReference type="Proteomes" id="UP000095751"/>
    </source>
</evidence>
<evidence type="ECO:0000313" key="4">
    <source>
        <dbReference type="EMBL" id="OEU13197.1"/>
    </source>
</evidence>
<feature type="compositionally biased region" description="Basic and acidic residues" evidence="2">
    <location>
        <begin position="343"/>
        <end position="353"/>
    </location>
</feature>
<dbReference type="OrthoDB" id="424974at2759"/>
<feature type="region of interest" description="Disordered" evidence="2">
    <location>
        <begin position="187"/>
        <end position="219"/>
    </location>
</feature>
<dbReference type="AlphaFoldDB" id="A0A1E7F4W6"/>
<dbReference type="InParanoid" id="A0A1E7F4W6"/>
<evidence type="ECO:0000256" key="2">
    <source>
        <dbReference type="SAM" id="MobiDB-lite"/>
    </source>
</evidence>
<feature type="compositionally biased region" description="Polar residues" evidence="2">
    <location>
        <begin position="582"/>
        <end position="595"/>
    </location>
</feature>
<dbReference type="KEGG" id="fcy:FRACYDRAFT_241529"/>
<feature type="region of interest" description="Disordered" evidence="2">
    <location>
        <begin position="397"/>
        <end position="541"/>
    </location>
</feature>
<keyword evidence="1" id="KW-0560">Oxidoreductase</keyword>
<feature type="compositionally biased region" description="Polar residues" evidence="2">
    <location>
        <begin position="1"/>
        <end position="12"/>
    </location>
</feature>